<dbReference type="Proteomes" id="UP001642464">
    <property type="component" value="Unassembled WGS sequence"/>
</dbReference>
<feature type="coiled-coil region" evidence="1">
    <location>
        <begin position="235"/>
        <end position="284"/>
    </location>
</feature>
<reference evidence="3 4" key="1">
    <citation type="submission" date="2024-02" db="EMBL/GenBank/DDBJ databases">
        <authorList>
            <person name="Chen Y."/>
            <person name="Shah S."/>
            <person name="Dougan E. K."/>
            <person name="Thang M."/>
            <person name="Chan C."/>
        </authorList>
    </citation>
    <scope>NUCLEOTIDE SEQUENCE [LARGE SCALE GENOMIC DNA]</scope>
</reference>
<sequence>MATISSLPFIKGVSSPSRSLSVQVVAEQEAALLRQVEHWHQMYLDSDASLAQVKASESLLQKQLSSAIEREGVLSSKNMELRCQQANEAEEARKKAMLCEELGRTRLMLQRKEEELQGAQRQSATRAEELEKLREDLRKKLVDLEKQRAMEWEMGDLRKKLEASLKKITSQEHICEVMDRELKLLRSQLPVKEAELLKLKSDLKKKTIEAEQHDKAMQWELSDLQVRLGTSLQKTADSEEEVQQLQGQLKEKEVELEEMQSQKVEALELQMAELRGRLEAALRENSTKDHLVQLKEQELQKLKVELLKEHELCHAAVADNCELRQIYYEKLNALGQQEAKHQRSVEVLEAEKDMWLNRSGQLEKVNDRLRSDLQKNLQVAEAEMTLLPTPPKPTRPSSAGASFRQRASGRTLLQHRACEGKKQGTFDAEGREA</sequence>
<dbReference type="EMBL" id="CAXAMM010024880">
    <property type="protein sequence ID" value="CAK9056099.1"/>
    <property type="molecule type" value="Genomic_DNA"/>
</dbReference>
<keyword evidence="4" id="KW-1185">Reference proteome</keyword>
<gene>
    <name evidence="3" type="ORF">SCF082_LOCUS30268</name>
</gene>
<proteinExistence type="predicted"/>
<comment type="caution">
    <text evidence="3">The sequence shown here is derived from an EMBL/GenBank/DDBJ whole genome shotgun (WGS) entry which is preliminary data.</text>
</comment>
<feature type="region of interest" description="Disordered" evidence="2">
    <location>
        <begin position="387"/>
        <end position="433"/>
    </location>
</feature>
<accession>A0ABP0MXK7</accession>
<evidence type="ECO:0000256" key="2">
    <source>
        <dbReference type="SAM" id="MobiDB-lite"/>
    </source>
</evidence>
<organism evidence="3 4">
    <name type="scientific">Durusdinium trenchii</name>
    <dbReference type="NCBI Taxonomy" id="1381693"/>
    <lineage>
        <taxon>Eukaryota</taxon>
        <taxon>Sar</taxon>
        <taxon>Alveolata</taxon>
        <taxon>Dinophyceae</taxon>
        <taxon>Suessiales</taxon>
        <taxon>Symbiodiniaceae</taxon>
        <taxon>Durusdinium</taxon>
    </lineage>
</organism>
<keyword evidence="1" id="KW-0175">Coiled coil</keyword>
<evidence type="ECO:0000313" key="3">
    <source>
        <dbReference type="EMBL" id="CAK9056099.1"/>
    </source>
</evidence>
<evidence type="ECO:0000256" key="1">
    <source>
        <dbReference type="SAM" id="Coils"/>
    </source>
</evidence>
<evidence type="ECO:0000313" key="4">
    <source>
        <dbReference type="Proteomes" id="UP001642464"/>
    </source>
</evidence>
<name>A0ABP0MXK7_9DINO</name>
<protein>
    <submittedName>
        <fullName evidence="3">Uncharacterized protein</fullName>
    </submittedName>
</protein>
<feature type="coiled-coil region" evidence="1">
    <location>
        <begin position="102"/>
        <end position="150"/>
    </location>
</feature>
<feature type="compositionally biased region" description="Basic and acidic residues" evidence="2">
    <location>
        <begin position="416"/>
        <end position="433"/>
    </location>
</feature>